<evidence type="ECO:0000313" key="1">
    <source>
        <dbReference type="EMBL" id="MEY9320455.1"/>
    </source>
</evidence>
<reference evidence="1 2" key="1">
    <citation type="submission" date="2024-07" db="EMBL/GenBank/DDBJ databases">
        <title>Genomic Encyclopedia of Type Strains, Phase V (KMG-V): Genome sequencing to study the core and pangenomes of soil and plant-associated prokaryotes.</title>
        <authorList>
            <person name="Whitman W."/>
        </authorList>
    </citation>
    <scope>NUCLEOTIDE SEQUENCE [LARGE SCALE GENOMIC DNA]</scope>
    <source>
        <strain evidence="1 2">USDA 415</strain>
    </source>
</reference>
<accession>A0ABV4FAG6</accession>
<dbReference type="Proteomes" id="UP001565471">
    <property type="component" value="Unassembled WGS sequence"/>
</dbReference>
<sequence length="117" mass="13334">MIVGPNTGTLVIHSSLNQPQFATIAILPRECNRVTLAEQLTQSEKEECRAWAFWGMQAPKHFRHRSCAMKIGRNCKDAERLPSKLLLVYATCRPQGPERLEEFRRTYETCGEEISVG</sequence>
<keyword evidence="2" id="KW-1185">Reference proteome</keyword>
<evidence type="ECO:0000313" key="2">
    <source>
        <dbReference type="Proteomes" id="UP001565471"/>
    </source>
</evidence>
<dbReference type="EMBL" id="JBGBZA010000002">
    <property type="protein sequence ID" value="MEY9320455.1"/>
    <property type="molecule type" value="Genomic_DNA"/>
</dbReference>
<gene>
    <name evidence="1" type="ORF">ABIF29_007254</name>
</gene>
<proteinExistence type="predicted"/>
<comment type="caution">
    <text evidence="1">The sequence shown here is derived from an EMBL/GenBank/DDBJ whole genome shotgun (WGS) entry which is preliminary data.</text>
</comment>
<name>A0ABV4FAG6_BRAEL</name>
<protein>
    <submittedName>
        <fullName evidence="1">Uncharacterized protein</fullName>
    </submittedName>
</protein>
<organism evidence="1 2">
    <name type="scientific">Bradyrhizobium elkanii</name>
    <dbReference type="NCBI Taxonomy" id="29448"/>
    <lineage>
        <taxon>Bacteria</taxon>
        <taxon>Pseudomonadati</taxon>
        <taxon>Pseudomonadota</taxon>
        <taxon>Alphaproteobacteria</taxon>
        <taxon>Hyphomicrobiales</taxon>
        <taxon>Nitrobacteraceae</taxon>
        <taxon>Bradyrhizobium</taxon>
    </lineage>
</organism>